<comment type="caution">
    <text evidence="1">The sequence shown here is derived from an EMBL/GenBank/DDBJ whole genome shotgun (WGS) entry which is preliminary data.</text>
</comment>
<evidence type="ECO:0000313" key="1">
    <source>
        <dbReference type="EMBL" id="TNN63035.1"/>
    </source>
</evidence>
<proteinExistence type="predicted"/>
<keyword evidence="2" id="KW-1185">Reference proteome</keyword>
<protein>
    <submittedName>
        <fullName evidence="1">Uncharacterized protein</fullName>
    </submittedName>
</protein>
<reference evidence="1 2" key="1">
    <citation type="submission" date="2019-03" db="EMBL/GenBank/DDBJ databases">
        <title>First draft genome of Liparis tanakae, snailfish: a comprehensive survey of snailfish specific genes.</title>
        <authorList>
            <person name="Kim W."/>
            <person name="Song I."/>
            <person name="Jeong J.-H."/>
            <person name="Kim D."/>
            <person name="Kim S."/>
            <person name="Ryu S."/>
            <person name="Song J.Y."/>
            <person name="Lee S.K."/>
        </authorList>
    </citation>
    <scope>NUCLEOTIDE SEQUENCE [LARGE SCALE GENOMIC DNA]</scope>
    <source>
        <tissue evidence="1">Muscle</tissue>
    </source>
</reference>
<name>A0A4Z2HCN6_9TELE</name>
<dbReference type="EMBL" id="SRLO01000281">
    <property type="protein sequence ID" value="TNN63035.1"/>
    <property type="molecule type" value="Genomic_DNA"/>
</dbReference>
<dbReference type="Proteomes" id="UP000314294">
    <property type="component" value="Unassembled WGS sequence"/>
</dbReference>
<accession>A0A4Z2HCN6</accession>
<evidence type="ECO:0000313" key="2">
    <source>
        <dbReference type="Proteomes" id="UP000314294"/>
    </source>
</evidence>
<organism evidence="1 2">
    <name type="scientific">Liparis tanakae</name>
    <name type="common">Tanaka's snailfish</name>
    <dbReference type="NCBI Taxonomy" id="230148"/>
    <lineage>
        <taxon>Eukaryota</taxon>
        <taxon>Metazoa</taxon>
        <taxon>Chordata</taxon>
        <taxon>Craniata</taxon>
        <taxon>Vertebrata</taxon>
        <taxon>Euteleostomi</taxon>
        <taxon>Actinopterygii</taxon>
        <taxon>Neopterygii</taxon>
        <taxon>Teleostei</taxon>
        <taxon>Neoteleostei</taxon>
        <taxon>Acanthomorphata</taxon>
        <taxon>Eupercaria</taxon>
        <taxon>Perciformes</taxon>
        <taxon>Cottioidei</taxon>
        <taxon>Cottales</taxon>
        <taxon>Liparidae</taxon>
        <taxon>Liparis</taxon>
    </lineage>
</organism>
<dbReference type="AlphaFoldDB" id="A0A4Z2HCN6"/>
<gene>
    <name evidence="1" type="ORF">EYF80_026763</name>
</gene>
<sequence>MFPSESAGLLKGATRHSHTETLPHTWRGLREMEFARSGWRRSACCVGNSGLMADGYIWHR</sequence>